<protein>
    <submittedName>
        <fullName evidence="1">Uncharacterized protein</fullName>
    </submittedName>
</protein>
<reference evidence="1" key="1">
    <citation type="journal article" date="2015" name="Nature">
        <title>Complex archaea that bridge the gap between prokaryotes and eukaryotes.</title>
        <authorList>
            <person name="Spang A."/>
            <person name="Saw J.H."/>
            <person name="Jorgensen S.L."/>
            <person name="Zaremba-Niedzwiedzka K."/>
            <person name="Martijn J."/>
            <person name="Lind A.E."/>
            <person name="van Eijk R."/>
            <person name="Schleper C."/>
            <person name="Guy L."/>
            <person name="Ettema T.J."/>
        </authorList>
    </citation>
    <scope>NUCLEOTIDE SEQUENCE</scope>
</reference>
<proteinExistence type="predicted"/>
<comment type="caution">
    <text evidence="1">The sequence shown here is derived from an EMBL/GenBank/DDBJ whole genome shotgun (WGS) entry which is preliminary data.</text>
</comment>
<organism evidence="1">
    <name type="scientific">marine sediment metagenome</name>
    <dbReference type="NCBI Taxonomy" id="412755"/>
    <lineage>
        <taxon>unclassified sequences</taxon>
        <taxon>metagenomes</taxon>
        <taxon>ecological metagenomes</taxon>
    </lineage>
</organism>
<sequence length="70" mass="8260">MKAEFRKGDMIFEVQVLDDDYLSVLEYIEATELEGNPLPFFALWCGERSPFDHTDFTIDNYFHNAYFTVP</sequence>
<feature type="non-terminal residue" evidence="1">
    <location>
        <position position="70"/>
    </location>
</feature>
<evidence type="ECO:0000313" key="1">
    <source>
        <dbReference type="EMBL" id="KKK92658.1"/>
    </source>
</evidence>
<dbReference type="AlphaFoldDB" id="A0A0F8ZFW3"/>
<dbReference type="EMBL" id="LAZR01048120">
    <property type="protein sequence ID" value="KKK92658.1"/>
    <property type="molecule type" value="Genomic_DNA"/>
</dbReference>
<gene>
    <name evidence="1" type="ORF">LCGC14_2700760</name>
</gene>
<name>A0A0F8ZFW3_9ZZZZ</name>
<accession>A0A0F8ZFW3</accession>